<dbReference type="Gene3D" id="2.40.70.10">
    <property type="entry name" value="Acid Proteases"/>
    <property type="match status" value="1"/>
</dbReference>
<dbReference type="InterPro" id="IPR001995">
    <property type="entry name" value="Peptidase_A2_cat"/>
</dbReference>
<evidence type="ECO:0000259" key="7">
    <source>
        <dbReference type="PROSITE" id="PS50175"/>
    </source>
</evidence>
<name>A0ABQ9DUZ5_9PASS</name>
<dbReference type="PANTHER" id="PTHR41694:SF3">
    <property type="entry name" value="RNA-DIRECTED DNA POLYMERASE-RELATED"/>
    <property type="match status" value="1"/>
</dbReference>
<proteinExistence type="predicted"/>
<dbReference type="InterPro" id="IPR018061">
    <property type="entry name" value="Retropepsins"/>
</dbReference>
<dbReference type="InterPro" id="IPR021109">
    <property type="entry name" value="Peptidase_aspartic_dom_sf"/>
</dbReference>
<keyword evidence="1" id="KW-0808">Transferase</keyword>
<dbReference type="Pfam" id="PF00077">
    <property type="entry name" value="RVP"/>
    <property type="match status" value="1"/>
</dbReference>
<keyword evidence="4" id="KW-0255">Endonuclease</keyword>
<reference evidence="8" key="1">
    <citation type="submission" date="2019-10" db="EMBL/GenBank/DDBJ databases">
        <authorList>
            <person name="Soares A.E.R."/>
            <person name="Aleixo A."/>
            <person name="Schneider P."/>
            <person name="Miyaki C.Y."/>
            <person name="Schneider M.P."/>
            <person name="Mello C."/>
            <person name="Vasconcelos A.T.R."/>
        </authorList>
    </citation>
    <scope>NUCLEOTIDE SEQUENCE</scope>
    <source>
        <tissue evidence="8">Muscle</tissue>
    </source>
</reference>
<dbReference type="Proteomes" id="UP001145742">
    <property type="component" value="Unassembled WGS sequence"/>
</dbReference>
<evidence type="ECO:0000313" key="9">
    <source>
        <dbReference type="Proteomes" id="UP001145742"/>
    </source>
</evidence>
<sequence>MMACHIDGCKFEDLVDTGADVSVIKSMEWPPDWPIIFPAHGERIFLFNIPELQHQRCQRSRFADWTREDTVDGAMNLSQMEDHAAGDHTSAFDDQGWELLQAIDGQDPEVIYIPATKDNLDWILTKDAGLQSALADYTGKLSVHYPKHRLWARIGKLPLTATCRCQTQPVLGMTVSIDASGLSQKASVTWVSPVPKQWDCKVQTMDQGSLQVLELATVCMAFELFCDECCN</sequence>
<evidence type="ECO:0000256" key="3">
    <source>
        <dbReference type="ARBA" id="ARBA00022722"/>
    </source>
</evidence>
<feature type="domain" description="Peptidase A2" evidence="7">
    <location>
        <begin position="11"/>
        <end position="34"/>
    </location>
</feature>
<organism evidence="8 9">
    <name type="scientific">Willisornis vidua</name>
    <name type="common">Xingu scale-backed antbird</name>
    <dbReference type="NCBI Taxonomy" id="1566151"/>
    <lineage>
        <taxon>Eukaryota</taxon>
        <taxon>Metazoa</taxon>
        <taxon>Chordata</taxon>
        <taxon>Craniata</taxon>
        <taxon>Vertebrata</taxon>
        <taxon>Euteleostomi</taxon>
        <taxon>Archelosauria</taxon>
        <taxon>Archosauria</taxon>
        <taxon>Dinosauria</taxon>
        <taxon>Saurischia</taxon>
        <taxon>Theropoda</taxon>
        <taxon>Coelurosauria</taxon>
        <taxon>Aves</taxon>
        <taxon>Neognathae</taxon>
        <taxon>Neoaves</taxon>
        <taxon>Telluraves</taxon>
        <taxon>Australaves</taxon>
        <taxon>Passeriformes</taxon>
        <taxon>Thamnophilidae</taxon>
        <taxon>Willisornis</taxon>
    </lineage>
</organism>
<keyword evidence="9" id="KW-1185">Reference proteome</keyword>
<evidence type="ECO:0000313" key="8">
    <source>
        <dbReference type="EMBL" id="KAJ7426137.1"/>
    </source>
</evidence>
<comment type="caution">
    <text evidence="8">The sequence shown here is derived from an EMBL/GenBank/DDBJ whole genome shotgun (WGS) entry which is preliminary data.</text>
</comment>
<accession>A0ABQ9DUZ5</accession>
<dbReference type="PROSITE" id="PS50175">
    <property type="entry name" value="ASP_PROT_RETROV"/>
    <property type="match status" value="1"/>
</dbReference>
<evidence type="ECO:0000256" key="1">
    <source>
        <dbReference type="ARBA" id="ARBA00022679"/>
    </source>
</evidence>
<dbReference type="SUPFAM" id="SSF50630">
    <property type="entry name" value="Acid proteases"/>
    <property type="match status" value="1"/>
</dbReference>
<dbReference type="EMBL" id="WHWB01032306">
    <property type="protein sequence ID" value="KAJ7426137.1"/>
    <property type="molecule type" value="Genomic_DNA"/>
</dbReference>
<evidence type="ECO:0000256" key="4">
    <source>
        <dbReference type="ARBA" id="ARBA00022759"/>
    </source>
</evidence>
<protein>
    <recommendedName>
        <fullName evidence="7">Peptidase A2 domain-containing protein</fullName>
    </recommendedName>
</protein>
<evidence type="ECO:0000256" key="6">
    <source>
        <dbReference type="ARBA" id="ARBA00022918"/>
    </source>
</evidence>
<gene>
    <name evidence="8" type="ORF">WISP_18563</name>
</gene>
<evidence type="ECO:0000256" key="5">
    <source>
        <dbReference type="ARBA" id="ARBA00022801"/>
    </source>
</evidence>
<keyword evidence="6" id="KW-0695">RNA-directed DNA polymerase</keyword>
<keyword evidence="3" id="KW-0540">Nuclease</keyword>
<evidence type="ECO:0000256" key="2">
    <source>
        <dbReference type="ARBA" id="ARBA00022695"/>
    </source>
</evidence>
<dbReference type="PANTHER" id="PTHR41694">
    <property type="entry name" value="ENDOGENOUS RETROVIRUS GROUP K MEMBER POL PROTEIN"/>
    <property type="match status" value="1"/>
</dbReference>
<keyword evidence="2" id="KW-0548">Nucleotidyltransferase</keyword>
<keyword evidence="5" id="KW-0378">Hydrolase</keyword>